<reference evidence="2" key="1">
    <citation type="submission" date="2024-06" db="EMBL/GenBank/DDBJ databases">
        <authorList>
            <person name="Liu X."/>
            <person name="Lenzi L."/>
            <person name="Haldenby T S."/>
            <person name="Uol C."/>
        </authorList>
    </citation>
    <scope>NUCLEOTIDE SEQUENCE</scope>
</reference>
<sequence>MMPVRALIGVTIPDDKHLQEIKDICDENSTWHRDYSKANLSVYSKCNELSTVKLFKIFAILKDIPASLVFDTLMDSDYRKALPPRKQYIRAVSYLTAYLIRSRGPSACEVFYVSQCDPRGKLPSWAVNKATQFVAPRVVKRLIKACHNYEGWKRVNRPNFKPWLCPEQIEIPRINWSEVLSQPDIDLNVSMVVDETNAPDIVVPNKICEDGDAG</sequence>
<evidence type="ECO:0000313" key="3">
    <source>
        <dbReference type="Proteomes" id="UP001497525"/>
    </source>
</evidence>
<dbReference type="GO" id="GO:0008289">
    <property type="term" value="F:lipid binding"/>
    <property type="evidence" value="ECO:0007669"/>
    <property type="project" value="InterPro"/>
</dbReference>
<evidence type="ECO:0000259" key="1">
    <source>
        <dbReference type="PROSITE" id="PS50848"/>
    </source>
</evidence>
<gene>
    <name evidence="2" type="ORF">CDAUBV1_LOCUS11509</name>
</gene>
<dbReference type="PANTHER" id="PTHR19308:SF14">
    <property type="entry name" value="START DOMAIN-CONTAINING PROTEIN"/>
    <property type="match status" value="1"/>
</dbReference>
<dbReference type="InterPro" id="IPR051213">
    <property type="entry name" value="START_lipid_transfer"/>
</dbReference>
<dbReference type="InterPro" id="IPR023393">
    <property type="entry name" value="START-like_dom_sf"/>
</dbReference>
<protein>
    <recommendedName>
        <fullName evidence="1">START domain-containing protein</fullName>
    </recommendedName>
</protein>
<dbReference type="EMBL" id="CAXLJL010000378">
    <property type="protein sequence ID" value="CAL5137257.1"/>
    <property type="molecule type" value="Genomic_DNA"/>
</dbReference>
<dbReference type="GO" id="GO:0005737">
    <property type="term" value="C:cytoplasm"/>
    <property type="evidence" value="ECO:0007669"/>
    <property type="project" value="UniProtKB-ARBA"/>
</dbReference>
<dbReference type="PROSITE" id="PS50848">
    <property type="entry name" value="START"/>
    <property type="match status" value="1"/>
</dbReference>
<organism evidence="2 3">
    <name type="scientific">Calicophoron daubneyi</name>
    <name type="common">Rumen fluke</name>
    <name type="synonym">Paramphistomum daubneyi</name>
    <dbReference type="NCBI Taxonomy" id="300641"/>
    <lineage>
        <taxon>Eukaryota</taxon>
        <taxon>Metazoa</taxon>
        <taxon>Spiralia</taxon>
        <taxon>Lophotrochozoa</taxon>
        <taxon>Platyhelminthes</taxon>
        <taxon>Trematoda</taxon>
        <taxon>Digenea</taxon>
        <taxon>Plagiorchiida</taxon>
        <taxon>Pronocephalata</taxon>
        <taxon>Paramphistomoidea</taxon>
        <taxon>Paramphistomidae</taxon>
        <taxon>Calicophoron</taxon>
    </lineage>
</organism>
<comment type="caution">
    <text evidence="2">The sequence shown here is derived from an EMBL/GenBank/DDBJ whole genome shotgun (WGS) entry which is preliminary data.</text>
</comment>
<dbReference type="AlphaFoldDB" id="A0AAV2TPE4"/>
<name>A0AAV2TPE4_CALDB</name>
<dbReference type="Pfam" id="PF01852">
    <property type="entry name" value="START"/>
    <property type="match status" value="1"/>
</dbReference>
<feature type="domain" description="START" evidence="1">
    <location>
        <begin position="83"/>
        <end position="151"/>
    </location>
</feature>
<proteinExistence type="predicted"/>
<accession>A0AAV2TPE4</accession>
<evidence type="ECO:0000313" key="2">
    <source>
        <dbReference type="EMBL" id="CAL5137257.1"/>
    </source>
</evidence>
<dbReference type="InterPro" id="IPR002913">
    <property type="entry name" value="START_lipid-bd_dom"/>
</dbReference>
<dbReference type="Gene3D" id="3.30.530.20">
    <property type="match status" value="2"/>
</dbReference>
<dbReference type="SUPFAM" id="SSF55961">
    <property type="entry name" value="Bet v1-like"/>
    <property type="match status" value="1"/>
</dbReference>
<dbReference type="PANTHER" id="PTHR19308">
    <property type="entry name" value="PHOSPHATIDYLCHOLINE TRANSFER PROTEIN"/>
    <property type="match status" value="1"/>
</dbReference>
<dbReference type="Proteomes" id="UP001497525">
    <property type="component" value="Unassembled WGS sequence"/>
</dbReference>